<proteinExistence type="predicted"/>
<keyword evidence="1" id="KW-0812">Transmembrane</keyword>
<keyword evidence="1" id="KW-1133">Transmembrane helix</keyword>
<dbReference type="Pfam" id="PF07963">
    <property type="entry name" value="N_methyl"/>
    <property type="match status" value="1"/>
</dbReference>
<dbReference type="Proteomes" id="UP000286934">
    <property type="component" value="Unassembled WGS sequence"/>
</dbReference>
<accession>A0A432WUG0</accession>
<dbReference type="EMBL" id="PIPP01000002">
    <property type="protein sequence ID" value="RUO37389.1"/>
    <property type="molecule type" value="Genomic_DNA"/>
</dbReference>
<dbReference type="AlphaFoldDB" id="A0A432WUG0"/>
<evidence type="ECO:0000313" key="3">
    <source>
        <dbReference type="Proteomes" id="UP000286934"/>
    </source>
</evidence>
<keyword evidence="1" id="KW-0472">Membrane</keyword>
<dbReference type="OrthoDB" id="6400529at2"/>
<dbReference type="InterPro" id="IPR012902">
    <property type="entry name" value="N_methyl_site"/>
</dbReference>
<name>A0A432WUG0_9GAMM</name>
<dbReference type="RefSeq" id="WP_126806581.1">
    <property type="nucleotide sequence ID" value="NZ_PIPP01000002.1"/>
</dbReference>
<protein>
    <recommendedName>
        <fullName evidence="4">Prepilin-type cleavage/methylation domain-containing protein</fullName>
    </recommendedName>
</protein>
<gene>
    <name evidence="2" type="ORF">CWE13_05365</name>
</gene>
<comment type="caution">
    <text evidence="2">The sequence shown here is derived from an EMBL/GenBank/DDBJ whole genome shotgun (WGS) entry which is preliminary data.</text>
</comment>
<evidence type="ECO:0008006" key="4">
    <source>
        <dbReference type="Google" id="ProtNLM"/>
    </source>
</evidence>
<evidence type="ECO:0000313" key="2">
    <source>
        <dbReference type="EMBL" id="RUO37389.1"/>
    </source>
</evidence>
<reference evidence="3" key="1">
    <citation type="journal article" date="2018" name="Front. Microbiol.">
        <title>Genome-Based Analysis Reveals the Taxonomy and Diversity of the Family Idiomarinaceae.</title>
        <authorList>
            <person name="Liu Y."/>
            <person name="Lai Q."/>
            <person name="Shao Z."/>
        </authorList>
    </citation>
    <scope>NUCLEOTIDE SEQUENCE [LARGE SCALE GENOMIC DNA]</scope>
    <source>
        <strain evidence="3">AIS</strain>
    </source>
</reference>
<organism evidence="2 3">
    <name type="scientific">Aliidiomarina shirensis</name>
    <dbReference type="NCBI Taxonomy" id="1048642"/>
    <lineage>
        <taxon>Bacteria</taxon>
        <taxon>Pseudomonadati</taxon>
        <taxon>Pseudomonadota</taxon>
        <taxon>Gammaproteobacteria</taxon>
        <taxon>Alteromonadales</taxon>
        <taxon>Idiomarinaceae</taxon>
        <taxon>Aliidiomarina</taxon>
    </lineage>
</organism>
<dbReference type="NCBIfam" id="TIGR02532">
    <property type="entry name" value="IV_pilin_GFxxxE"/>
    <property type="match status" value="1"/>
</dbReference>
<evidence type="ECO:0000256" key="1">
    <source>
        <dbReference type="SAM" id="Phobius"/>
    </source>
</evidence>
<keyword evidence="3" id="KW-1185">Reference proteome</keyword>
<feature type="transmembrane region" description="Helical" evidence="1">
    <location>
        <begin position="16"/>
        <end position="37"/>
    </location>
</feature>
<sequence>MLGYRLVQTTYRAQQGFTLLELLLVIMLTGPIIYAGLSTHSYIWGQSWQGQLAAREAQNFYALGHWLARDIRQELGKDSTVWQWQEQSQCLLFADKGVRIRNQQLQWKPTEGNCTSNGWLGLHDANGFKITDLTITEIAAGYRQLCLVGRVSKNQKSASESLNWCYAWHVPIYSAVYSKVIQEFVV</sequence>